<dbReference type="Pfam" id="PF04055">
    <property type="entry name" value="Radical_SAM"/>
    <property type="match status" value="1"/>
</dbReference>
<dbReference type="Gene3D" id="1.10.10.1150">
    <property type="entry name" value="Coenzyme PQQ synthesis protein D (PqqD)"/>
    <property type="match status" value="1"/>
</dbReference>
<keyword evidence="4" id="KW-0408">Iron</keyword>
<feature type="region of interest" description="Disordered" evidence="6">
    <location>
        <begin position="1"/>
        <end position="20"/>
    </location>
</feature>
<name>A0A7C5AM79_9BACT</name>
<sequence length="578" mass="65249">MIEPTDFPSSQLNGTGVGPDSENFRSLTGRHFNSLYLFRQFGRILAFDRVSGLPYPFSQKTLEVLWALRQGDPSGSSSAVQQALEELAAWKAVGHLSGEEPQPATEDLLLPELGTVFLNLTHACNLTCPYCVMHLPGLEDKYEKNLTPMSLETAQKALDLIVRTAPQGITITFFGGEPLLAFGLLQDIVEYAESHYPGWFDYQLITNGTLLEPGMFDFIKEHDIRVLVSFDGPPAEHDALRKFRRGPGSTFQETWRRFQALLAAWPQCRYQVNATYLRGSLKVAKTVDFFLRQGVAHLRVDRGLVPRKSPFALTMAEVDRLKEEFDRLILGYRDYFLRGQVYRVDPFAQLISRLARGRRRWRACNAGVDYLTVAPDGEIYSCFKLLGLPALRLGHVNHGLDNRVFAEVWSRHVGQRRPCSSCWARYFCGGGCVADNFHLTGDFFQPSPESCAIFKHQVRLALWLFRELEDQAPAALKQLVGDAYLLPQDIPVKSKEVREEPDGLTLRHRRTNAVYRLNQVAAEIWHACDGRLTLSELSASLAATYGLPQTLALFDVRFQVSRFLESGLMEVSLQKTPN</sequence>
<evidence type="ECO:0000256" key="4">
    <source>
        <dbReference type="ARBA" id="ARBA00023004"/>
    </source>
</evidence>
<organism evidence="8">
    <name type="scientific">Desulfobacca acetoxidans</name>
    <dbReference type="NCBI Taxonomy" id="60893"/>
    <lineage>
        <taxon>Bacteria</taxon>
        <taxon>Pseudomonadati</taxon>
        <taxon>Thermodesulfobacteriota</taxon>
        <taxon>Desulfobaccia</taxon>
        <taxon>Desulfobaccales</taxon>
        <taxon>Desulfobaccaceae</taxon>
        <taxon>Desulfobacca</taxon>
    </lineage>
</organism>
<evidence type="ECO:0000256" key="3">
    <source>
        <dbReference type="ARBA" id="ARBA00022723"/>
    </source>
</evidence>
<dbReference type="SUPFAM" id="SSF102114">
    <property type="entry name" value="Radical SAM enzymes"/>
    <property type="match status" value="1"/>
</dbReference>
<dbReference type="InterPro" id="IPR058240">
    <property type="entry name" value="rSAM_sf"/>
</dbReference>
<dbReference type="SFLD" id="SFLDG01384">
    <property type="entry name" value="thioether_bond_formation_requi"/>
    <property type="match status" value="1"/>
</dbReference>
<dbReference type="GO" id="GO:0016491">
    <property type="term" value="F:oxidoreductase activity"/>
    <property type="evidence" value="ECO:0007669"/>
    <property type="project" value="InterPro"/>
</dbReference>
<dbReference type="InterPro" id="IPR013785">
    <property type="entry name" value="Aldolase_TIM"/>
</dbReference>
<dbReference type="NCBIfam" id="TIGR04085">
    <property type="entry name" value="rSAM_more_4Fe4S"/>
    <property type="match status" value="1"/>
</dbReference>
<gene>
    <name evidence="8" type="ORF">ENW48_08030</name>
</gene>
<dbReference type="InterPro" id="IPR023885">
    <property type="entry name" value="4Fe4S-binding_SPASM_dom"/>
</dbReference>
<keyword evidence="2" id="KW-0949">S-adenosyl-L-methionine</keyword>
<evidence type="ECO:0000256" key="6">
    <source>
        <dbReference type="SAM" id="MobiDB-lite"/>
    </source>
</evidence>
<dbReference type="PANTHER" id="PTHR43273:SF8">
    <property type="entry name" value="RADICAL SAM DOMAIN PROTEIN"/>
    <property type="match status" value="1"/>
</dbReference>
<dbReference type="InterPro" id="IPR041881">
    <property type="entry name" value="PqqD_sf"/>
</dbReference>
<dbReference type="InterPro" id="IPR007197">
    <property type="entry name" value="rSAM"/>
</dbReference>
<protein>
    <submittedName>
        <fullName evidence="8">SPASM domain-containing protein</fullName>
    </submittedName>
</protein>
<comment type="cofactor">
    <cofactor evidence="1">
        <name>[4Fe-4S] cluster</name>
        <dbReference type="ChEBI" id="CHEBI:49883"/>
    </cofactor>
</comment>
<evidence type="ECO:0000256" key="2">
    <source>
        <dbReference type="ARBA" id="ARBA00022691"/>
    </source>
</evidence>
<dbReference type="CDD" id="cd01335">
    <property type="entry name" value="Radical_SAM"/>
    <property type="match status" value="1"/>
</dbReference>
<dbReference type="EMBL" id="DTKJ01000055">
    <property type="protein sequence ID" value="HGZ12151.1"/>
    <property type="molecule type" value="Genomic_DNA"/>
</dbReference>
<proteinExistence type="predicted"/>
<comment type="caution">
    <text evidence="8">The sequence shown here is derived from an EMBL/GenBank/DDBJ whole genome shotgun (WGS) entry which is preliminary data.</text>
</comment>
<dbReference type="PANTHER" id="PTHR43273">
    <property type="entry name" value="ANAEROBIC SULFATASE-MATURATING ENZYME HOMOLOG ASLB-RELATED"/>
    <property type="match status" value="1"/>
</dbReference>
<dbReference type="AlphaFoldDB" id="A0A7C5AM79"/>
<evidence type="ECO:0000259" key="7">
    <source>
        <dbReference type="PROSITE" id="PS51918"/>
    </source>
</evidence>
<dbReference type="SFLD" id="SFLDG01067">
    <property type="entry name" value="SPASM/twitch_domain_containing"/>
    <property type="match status" value="1"/>
</dbReference>
<reference evidence="8" key="1">
    <citation type="journal article" date="2020" name="mSystems">
        <title>Genome- and Community-Level Interaction Insights into Carbon Utilization and Element Cycling Functions of Hydrothermarchaeota in Hydrothermal Sediment.</title>
        <authorList>
            <person name="Zhou Z."/>
            <person name="Liu Y."/>
            <person name="Xu W."/>
            <person name="Pan J."/>
            <person name="Luo Z.H."/>
            <person name="Li M."/>
        </authorList>
    </citation>
    <scope>NUCLEOTIDE SEQUENCE [LARGE SCALE GENOMIC DNA]</scope>
    <source>
        <strain evidence="8">SpSt-853</strain>
    </source>
</reference>
<evidence type="ECO:0000256" key="5">
    <source>
        <dbReference type="ARBA" id="ARBA00023014"/>
    </source>
</evidence>
<evidence type="ECO:0000256" key="1">
    <source>
        <dbReference type="ARBA" id="ARBA00001966"/>
    </source>
</evidence>
<dbReference type="Gene3D" id="3.20.20.70">
    <property type="entry name" value="Aldolase class I"/>
    <property type="match status" value="1"/>
</dbReference>
<dbReference type="SFLD" id="SFLDS00029">
    <property type="entry name" value="Radical_SAM"/>
    <property type="match status" value="1"/>
</dbReference>
<dbReference type="PROSITE" id="PS51918">
    <property type="entry name" value="RADICAL_SAM"/>
    <property type="match status" value="1"/>
</dbReference>
<dbReference type="SFLD" id="SFLDG01386">
    <property type="entry name" value="main_SPASM_domain-containing"/>
    <property type="match status" value="1"/>
</dbReference>
<dbReference type="GO" id="GO:0051536">
    <property type="term" value="F:iron-sulfur cluster binding"/>
    <property type="evidence" value="ECO:0007669"/>
    <property type="project" value="UniProtKB-KW"/>
</dbReference>
<dbReference type="InterPro" id="IPR023867">
    <property type="entry name" value="Sulphatase_maturase_rSAM"/>
</dbReference>
<dbReference type="GO" id="GO:0046872">
    <property type="term" value="F:metal ion binding"/>
    <property type="evidence" value="ECO:0007669"/>
    <property type="project" value="UniProtKB-KW"/>
</dbReference>
<evidence type="ECO:0000313" key="8">
    <source>
        <dbReference type="EMBL" id="HGZ12151.1"/>
    </source>
</evidence>
<keyword evidence="5" id="KW-0411">Iron-sulfur</keyword>
<feature type="domain" description="Radical SAM core" evidence="7">
    <location>
        <begin position="110"/>
        <end position="333"/>
    </location>
</feature>
<accession>A0A7C5AM79</accession>
<dbReference type="InterPro" id="IPR008792">
    <property type="entry name" value="PQQD"/>
</dbReference>
<keyword evidence="3" id="KW-0479">Metal-binding</keyword>
<dbReference type="Pfam" id="PF05402">
    <property type="entry name" value="PqqD"/>
    <property type="match status" value="1"/>
</dbReference>